<feature type="repeat" description="TPR" evidence="1">
    <location>
        <begin position="79"/>
        <end position="112"/>
    </location>
</feature>
<dbReference type="InterPro" id="IPR019734">
    <property type="entry name" value="TPR_rpt"/>
</dbReference>
<dbReference type="Pfam" id="PF12770">
    <property type="entry name" value="CHAT"/>
    <property type="match status" value="1"/>
</dbReference>
<dbReference type="Pfam" id="PF13374">
    <property type="entry name" value="TPR_10"/>
    <property type="match status" value="1"/>
</dbReference>
<organism evidence="4 5">
    <name type="scientific">Symplocastrum torsivum CPER-KK1</name>
    <dbReference type="NCBI Taxonomy" id="450513"/>
    <lineage>
        <taxon>Bacteria</taxon>
        <taxon>Bacillati</taxon>
        <taxon>Cyanobacteriota</taxon>
        <taxon>Cyanophyceae</taxon>
        <taxon>Oscillatoriophycideae</taxon>
        <taxon>Oscillatoriales</taxon>
        <taxon>Microcoleaceae</taxon>
        <taxon>Symplocastrum</taxon>
    </lineage>
</organism>
<sequence length="860" mass="95791">MSRFCRRLYRFIFFLLVGFVLCLTLSVLPIGQTAVVAQSSPAQQLVRSGIEQYEAGKFNEAIALFLQALSQPLPNEERAVVYNNLALAYRQVGQLGEAAQQWEQAIQIYQRQDDEASRRQLPKLLTEQAQAFNDLGQHRRAIKILQSVAELAQQYQDSRTQAAALGALGNAYWALGDYEQAFAAHQESLQIARQFNYPDYITTSLNYLGNLYISRHERYRYQADIAGRIEGDKTEENRLIQLAEQDIAAAESAFEESLRESQALGSIAQVKALLNLNRLLEQRESTDWAGIAKNREQSLALVETLPDSRDKAYILINLAESLRHQASVERENCLNIEQECRSTGGQERNVAALLLDKALNVARTIGDRRAESFALGSLGQVSHSLGKLSTATELIRQAQLAAEQVNAADSLYRWQWQAGRLLKTAGKTQEAIASYEEAITTLQSIRTNLLAANTDLQFDFRDSVEPVYRELIQLRLESKASDSKNLEKVIDTLDLLTLAELQNFFGDECVQVAQAEASGEVGLLEANTAIIYSVILDDYTEMILRLPNGQLTSHSVAYSQEQMQQEIDQLRRLLEKRSTNEYLKPAQKIYEALIRPLEAELAAASPKTLVFIQDGVLRQVPMAALHDGQKFLIEKYAIATTPSLTLTTRTALKQDYSDALILGLTVERPPFNALMNVRAEVDGVQEILGGTKLLDRDFTLETLQEQLQEKSYPVVHIATHGKFGVDAANTFLLAFDSRITLEDIDTVLRSQRVSGGSRRSQQPVELLTLSACETAVGDDRAALGIAGVAIRAGVKSAVASLWNINDAATVPLIEEFYIQLKQPNVMKAEALQKAQLKAIANLEYSHPAVWSPFILIGNWQ</sequence>
<evidence type="ECO:0000259" key="3">
    <source>
        <dbReference type="Pfam" id="PF12770"/>
    </source>
</evidence>
<evidence type="ECO:0000256" key="2">
    <source>
        <dbReference type="SAM" id="Coils"/>
    </source>
</evidence>
<protein>
    <submittedName>
        <fullName evidence="4">CHAT domain-containing protein</fullName>
    </submittedName>
</protein>
<evidence type="ECO:0000313" key="4">
    <source>
        <dbReference type="EMBL" id="MBW4543663.1"/>
    </source>
</evidence>
<proteinExistence type="predicted"/>
<feature type="repeat" description="TPR" evidence="1">
    <location>
        <begin position="162"/>
        <end position="195"/>
    </location>
</feature>
<feature type="domain" description="CHAT" evidence="3">
    <location>
        <begin position="584"/>
        <end position="858"/>
    </location>
</feature>
<dbReference type="Proteomes" id="UP000753908">
    <property type="component" value="Unassembled WGS sequence"/>
</dbReference>
<gene>
    <name evidence="4" type="ORF">KME25_04320</name>
</gene>
<accession>A0A951PHH0</accession>
<dbReference type="Pfam" id="PF13424">
    <property type="entry name" value="TPR_12"/>
    <property type="match status" value="1"/>
</dbReference>
<dbReference type="SMART" id="SM00028">
    <property type="entry name" value="TPR"/>
    <property type="match status" value="6"/>
</dbReference>
<dbReference type="Gene3D" id="1.25.40.10">
    <property type="entry name" value="Tetratricopeptide repeat domain"/>
    <property type="match status" value="2"/>
</dbReference>
<name>A0A951PHH0_9CYAN</name>
<dbReference type="InterPro" id="IPR011990">
    <property type="entry name" value="TPR-like_helical_dom_sf"/>
</dbReference>
<dbReference type="PANTHER" id="PTHR10098">
    <property type="entry name" value="RAPSYN-RELATED"/>
    <property type="match status" value="1"/>
</dbReference>
<evidence type="ECO:0000313" key="5">
    <source>
        <dbReference type="Proteomes" id="UP000753908"/>
    </source>
</evidence>
<dbReference type="EMBL" id="JAHHIF010000004">
    <property type="protein sequence ID" value="MBW4543663.1"/>
    <property type="molecule type" value="Genomic_DNA"/>
</dbReference>
<evidence type="ECO:0000256" key="1">
    <source>
        <dbReference type="PROSITE-ProRule" id="PRU00339"/>
    </source>
</evidence>
<dbReference type="AlphaFoldDB" id="A0A951PHH0"/>
<keyword evidence="1" id="KW-0802">TPR repeat</keyword>
<comment type="caution">
    <text evidence="4">The sequence shown here is derived from an EMBL/GenBank/DDBJ whole genome shotgun (WGS) entry which is preliminary data.</text>
</comment>
<dbReference type="PANTHER" id="PTHR10098:SF112">
    <property type="entry name" value="SLR0380 PROTEIN"/>
    <property type="match status" value="1"/>
</dbReference>
<dbReference type="PROSITE" id="PS50005">
    <property type="entry name" value="TPR"/>
    <property type="match status" value="2"/>
</dbReference>
<dbReference type="InterPro" id="IPR024983">
    <property type="entry name" value="CHAT_dom"/>
</dbReference>
<dbReference type="SUPFAM" id="SSF48452">
    <property type="entry name" value="TPR-like"/>
    <property type="match status" value="2"/>
</dbReference>
<feature type="coiled-coil region" evidence="2">
    <location>
        <begin position="233"/>
        <end position="260"/>
    </location>
</feature>
<reference evidence="4" key="1">
    <citation type="submission" date="2021-05" db="EMBL/GenBank/DDBJ databases">
        <authorList>
            <person name="Pietrasiak N."/>
            <person name="Ward R."/>
            <person name="Stajich J.E."/>
            <person name="Kurbessoian T."/>
        </authorList>
    </citation>
    <scope>NUCLEOTIDE SEQUENCE</scope>
    <source>
        <strain evidence="4">CPER-KK1</strain>
    </source>
</reference>
<reference evidence="4" key="2">
    <citation type="journal article" date="2022" name="Microbiol. Resour. Announc.">
        <title>Metagenome Sequencing to Explore Phylogenomics of Terrestrial Cyanobacteria.</title>
        <authorList>
            <person name="Ward R.D."/>
            <person name="Stajich J.E."/>
            <person name="Johansen J.R."/>
            <person name="Huntemann M."/>
            <person name="Clum A."/>
            <person name="Foster B."/>
            <person name="Foster B."/>
            <person name="Roux S."/>
            <person name="Palaniappan K."/>
            <person name="Varghese N."/>
            <person name="Mukherjee S."/>
            <person name="Reddy T.B.K."/>
            <person name="Daum C."/>
            <person name="Copeland A."/>
            <person name="Chen I.A."/>
            <person name="Ivanova N.N."/>
            <person name="Kyrpides N.C."/>
            <person name="Shapiro N."/>
            <person name="Eloe-Fadrosh E.A."/>
            <person name="Pietrasiak N."/>
        </authorList>
    </citation>
    <scope>NUCLEOTIDE SEQUENCE</scope>
    <source>
        <strain evidence="4">CPER-KK1</strain>
    </source>
</reference>
<dbReference type="Pfam" id="PF13181">
    <property type="entry name" value="TPR_8"/>
    <property type="match status" value="1"/>
</dbReference>
<keyword evidence="2" id="KW-0175">Coiled coil</keyword>